<dbReference type="PANTHER" id="PTHR22118">
    <property type="entry name" value="DYNEIN ASSEMBLY FACTOR 3, AXONEMAL"/>
    <property type="match status" value="1"/>
</dbReference>
<dbReference type="VEuPathDB" id="TriTrypDB:TvY486_1101120"/>
<evidence type="ECO:0000256" key="4">
    <source>
        <dbReference type="ARBA" id="ARBA00022794"/>
    </source>
</evidence>
<dbReference type="GO" id="GO:0070286">
    <property type="term" value="P:axonemal dynein complex assembly"/>
    <property type="evidence" value="ECO:0007669"/>
    <property type="project" value="InterPro"/>
</dbReference>
<organism evidence="7">
    <name type="scientific">Trypanosoma vivax (strain Y486)</name>
    <dbReference type="NCBI Taxonomy" id="1055687"/>
    <lineage>
        <taxon>Eukaryota</taxon>
        <taxon>Discoba</taxon>
        <taxon>Euglenozoa</taxon>
        <taxon>Kinetoplastea</taxon>
        <taxon>Metakinetoplastina</taxon>
        <taxon>Trypanosomatida</taxon>
        <taxon>Trypanosomatidae</taxon>
        <taxon>Trypanosoma</taxon>
        <taxon>Duttonella</taxon>
    </lineage>
</organism>
<dbReference type="AlphaFoldDB" id="G0U9Z6"/>
<dbReference type="EMBL" id="HE573027">
    <property type="protein sequence ID" value="CCC52627.1"/>
    <property type="molecule type" value="Genomic_DNA"/>
</dbReference>
<keyword evidence="4" id="KW-0970">Cilium biogenesis/degradation</keyword>
<dbReference type="InterPro" id="IPR027974">
    <property type="entry name" value="DUF4470"/>
</dbReference>
<gene>
    <name evidence="7" type="ORF">TVY486_1101120</name>
</gene>
<comment type="subcellular location">
    <subcellularLocation>
        <location evidence="1">Cytoplasm</location>
    </subcellularLocation>
</comment>
<dbReference type="GO" id="GO:0005737">
    <property type="term" value="C:cytoplasm"/>
    <property type="evidence" value="ECO:0007669"/>
    <property type="project" value="UniProtKB-SubCell"/>
</dbReference>
<dbReference type="InterPro" id="IPR028235">
    <property type="entry name" value="DNAAF3_C"/>
</dbReference>
<name>G0U9Z6_TRYVY</name>
<evidence type="ECO:0000259" key="6">
    <source>
        <dbReference type="Pfam" id="PF14740"/>
    </source>
</evidence>
<comment type="similarity">
    <text evidence="2">Belongs to the DNAAF3 family.</text>
</comment>
<dbReference type="Pfam" id="PF14740">
    <property type="entry name" value="DUF4471"/>
    <property type="match status" value="1"/>
</dbReference>
<reference evidence="7" key="1">
    <citation type="journal article" date="2012" name="Proc. Natl. Acad. Sci. U.S.A.">
        <title>Antigenic diversity is generated by distinct evolutionary mechanisms in African trypanosome species.</title>
        <authorList>
            <person name="Jackson A.P."/>
            <person name="Berry A."/>
            <person name="Aslett M."/>
            <person name="Allison H.C."/>
            <person name="Burton P."/>
            <person name="Vavrova-Anderson J."/>
            <person name="Brown R."/>
            <person name="Browne H."/>
            <person name="Corton N."/>
            <person name="Hauser H."/>
            <person name="Gamble J."/>
            <person name="Gilderthorp R."/>
            <person name="Marcello L."/>
            <person name="McQuillan J."/>
            <person name="Otto T.D."/>
            <person name="Quail M.A."/>
            <person name="Sanders M.J."/>
            <person name="van Tonder A."/>
            <person name="Ginger M.L."/>
            <person name="Field M.C."/>
            <person name="Barry J.D."/>
            <person name="Hertz-Fowler C."/>
            <person name="Berriman M."/>
        </authorList>
    </citation>
    <scope>NUCLEOTIDE SEQUENCE</scope>
    <source>
        <strain evidence="7">Y486</strain>
    </source>
</reference>
<evidence type="ECO:0000256" key="3">
    <source>
        <dbReference type="ARBA" id="ARBA00022490"/>
    </source>
</evidence>
<protein>
    <recommendedName>
        <fullName evidence="8">Dynein assembly factor 3, axonemal</fullName>
    </recommendedName>
</protein>
<proteinExistence type="inferred from homology"/>
<dbReference type="Pfam" id="PF14737">
    <property type="entry name" value="DUF4470"/>
    <property type="match status" value="1"/>
</dbReference>
<evidence type="ECO:0008006" key="8">
    <source>
        <dbReference type="Google" id="ProtNLM"/>
    </source>
</evidence>
<evidence type="ECO:0000259" key="5">
    <source>
        <dbReference type="Pfam" id="PF14737"/>
    </source>
</evidence>
<feature type="domain" description="Dynein assembly factor 3 C-terminal" evidence="6">
    <location>
        <begin position="230"/>
        <end position="519"/>
    </location>
</feature>
<dbReference type="InterPro" id="IPR039304">
    <property type="entry name" value="DNAAF3"/>
</dbReference>
<dbReference type="OMA" id="EYEQCKP"/>
<dbReference type="GO" id="GO:0044458">
    <property type="term" value="P:motile cilium assembly"/>
    <property type="evidence" value="ECO:0007669"/>
    <property type="project" value="TreeGrafter"/>
</dbReference>
<sequence length="568" mass="65280">MSSKYLLDERQHFINGIGTELAWGWSPAIDFTLLLPQREEGGERITSAPAPACVDVDNKTMKTNERPCGAPEMHVSGGATRTELDLDSMISAIQQRRHERALEDDEDDNNGSSGPRVLLCGACDIRHIFRTLSSLRLSAAQSPDKPSQTWHFFIYEPNLRIHARHLFFIKWLIDSMFSLAELEERVLMFLDVFGNALTRDTTAAQIRSVAQQLLNSMRGDEADDLSRLVTFDEMKSKERDFVEQQIMHWTRDGSLARMEETRSRRLRQEMAERYDNRDNIIDWDFNFYLHDYTNLLKFAEYRTWRNNGVAFDATHINPRRGCTYDYSVPNKTLCHFNSKGDGVFLGDVKNGPFFAFGAQTANTHIRARTFDGTCKYGNGIISMHNVRAWLYCLMTGMEWPWSDHLFAWDDPAHYNWLPEGTPSDITHQTTLPRVKFHFIGLDIERFLLRMRERQRKRFDLAFVGTSCTQYMTPAFFTTAMADDAVVVAETAKFVVDARDEAKTAFVDKISELANAAGWATDDELTNRLHCDQPEPPKVDDNSSNKAAEVSYRRYMMPYQIALTQSKRG</sequence>
<dbReference type="PANTHER" id="PTHR22118:SF14">
    <property type="entry name" value="DYNEIN AXONEMAL ASSEMBLY FACTOR 3"/>
    <property type="match status" value="1"/>
</dbReference>
<feature type="domain" description="DUF4470" evidence="5">
    <location>
        <begin position="109"/>
        <end position="197"/>
    </location>
</feature>
<accession>G0U9Z6</accession>
<evidence type="ECO:0000256" key="1">
    <source>
        <dbReference type="ARBA" id="ARBA00004496"/>
    </source>
</evidence>
<evidence type="ECO:0000256" key="2">
    <source>
        <dbReference type="ARBA" id="ARBA00010449"/>
    </source>
</evidence>
<keyword evidence="3" id="KW-0963">Cytoplasm</keyword>
<evidence type="ECO:0000313" key="7">
    <source>
        <dbReference type="EMBL" id="CCC52627.1"/>
    </source>
</evidence>